<keyword evidence="6" id="KW-1133">Transmembrane helix</keyword>
<evidence type="ECO:0000256" key="6">
    <source>
        <dbReference type="SAM" id="Phobius"/>
    </source>
</evidence>
<dbReference type="SMART" id="SM00130">
    <property type="entry name" value="KR"/>
    <property type="match status" value="1"/>
</dbReference>
<comment type="caution">
    <text evidence="4">Lacks conserved residue(s) required for the propagation of feature annotation.</text>
</comment>
<accession>A0A3P8U9X1</accession>
<dbReference type="CDD" id="cd00108">
    <property type="entry name" value="KR"/>
    <property type="match status" value="1"/>
</dbReference>
<dbReference type="Ensembl" id="ENSAPET00000034496.1">
    <property type="protein sequence ID" value="ENSAPEP00000033616.1"/>
    <property type="gene ID" value="ENSAPEG00000023886.1"/>
</dbReference>
<organism evidence="9 10">
    <name type="scientific">Amphiprion percula</name>
    <name type="common">Orange clownfish</name>
    <name type="synonym">Lutjanus percula</name>
    <dbReference type="NCBI Taxonomy" id="161767"/>
    <lineage>
        <taxon>Eukaryota</taxon>
        <taxon>Metazoa</taxon>
        <taxon>Chordata</taxon>
        <taxon>Craniata</taxon>
        <taxon>Vertebrata</taxon>
        <taxon>Euteleostomi</taxon>
        <taxon>Actinopterygii</taxon>
        <taxon>Neopterygii</taxon>
        <taxon>Teleostei</taxon>
        <taxon>Neoteleostei</taxon>
        <taxon>Acanthomorphata</taxon>
        <taxon>Ovalentaria</taxon>
        <taxon>Pomacentridae</taxon>
        <taxon>Amphiprion</taxon>
    </lineage>
</organism>
<sequence length="280" mass="30628">MLSVNSARQLCRMFFSLHVVFLSVAIVESSASNGDQRDCMTSRGVDYRAEEQSSSTGLTCLNWTNTTRDYDVNIHPDSQSGVGDHNYCRNPDSSDRPWCYIAGPDGTIQRQFCTIEPCKEETSAVPAEAKSLNPAGTTPSTEIFQSARSRASQGEVAAVQPVMGISQRVRTAPKKKKDLGTLGYVLGILMMAIIIVLGVGITLGYFYKRGRDLKKQHEQRVYEREMQRITLPLSAFSNPTCELVDENTIVITAEHETTPVQEGVEGGDPLMGQQAGTPGA</sequence>
<dbReference type="Pfam" id="PF00051">
    <property type="entry name" value="Kringle"/>
    <property type="match status" value="1"/>
</dbReference>
<dbReference type="SUPFAM" id="SSF57440">
    <property type="entry name" value="Kringle-like"/>
    <property type="match status" value="1"/>
</dbReference>
<evidence type="ECO:0000313" key="10">
    <source>
        <dbReference type="Proteomes" id="UP000265080"/>
    </source>
</evidence>
<evidence type="ECO:0000256" key="4">
    <source>
        <dbReference type="PROSITE-ProRule" id="PRU00121"/>
    </source>
</evidence>
<reference evidence="9 10" key="1">
    <citation type="submission" date="2018-03" db="EMBL/GenBank/DDBJ databases">
        <title>Finding Nemo's genes: A chromosome-scale reference assembly of the genome of the orange clownfish Amphiprion percula.</title>
        <authorList>
            <person name="Lehmann R."/>
        </authorList>
    </citation>
    <scope>NUCLEOTIDE SEQUENCE</scope>
</reference>
<reference evidence="9" key="3">
    <citation type="submission" date="2025-09" db="UniProtKB">
        <authorList>
            <consortium name="Ensembl"/>
        </authorList>
    </citation>
    <scope>IDENTIFICATION</scope>
</reference>
<keyword evidence="6" id="KW-0812">Transmembrane</keyword>
<dbReference type="PANTHER" id="PTHR24261:SF16">
    <property type="entry name" value="PHOSPHOINOSITIDE-3-KINASE-INTERACTING PROTEIN 1"/>
    <property type="match status" value="1"/>
</dbReference>
<dbReference type="GO" id="GO:0051898">
    <property type="term" value="P:negative regulation of phosphatidylinositol 3-kinase/protein kinase B signal transduction"/>
    <property type="evidence" value="ECO:0007669"/>
    <property type="project" value="TreeGrafter"/>
</dbReference>
<dbReference type="InterPro" id="IPR013806">
    <property type="entry name" value="Kringle-like"/>
</dbReference>
<evidence type="ECO:0000256" key="7">
    <source>
        <dbReference type="SAM" id="SignalP"/>
    </source>
</evidence>
<keyword evidence="1 4" id="KW-0420">Kringle</keyword>
<evidence type="ECO:0000256" key="3">
    <source>
        <dbReference type="ARBA" id="ARBA00023157"/>
    </source>
</evidence>
<dbReference type="Proteomes" id="UP000265080">
    <property type="component" value="Chromosome 5"/>
</dbReference>
<protein>
    <submittedName>
        <fullName evidence="9">Phosphoinositide-3-kinase interacting protein 1</fullName>
    </submittedName>
</protein>
<dbReference type="PROSITE" id="PS00021">
    <property type="entry name" value="KRINGLE_1"/>
    <property type="match status" value="1"/>
</dbReference>
<evidence type="ECO:0000256" key="1">
    <source>
        <dbReference type="ARBA" id="ARBA00022572"/>
    </source>
</evidence>
<dbReference type="InterPro" id="IPR050759">
    <property type="entry name" value="Serine_protease_kringle"/>
</dbReference>
<dbReference type="GO" id="GO:0004175">
    <property type="term" value="F:endopeptidase activity"/>
    <property type="evidence" value="ECO:0007669"/>
    <property type="project" value="TreeGrafter"/>
</dbReference>
<evidence type="ECO:0000259" key="8">
    <source>
        <dbReference type="PROSITE" id="PS50070"/>
    </source>
</evidence>
<proteinExistence type="predicted"/>
<feature type="chain" id="PRO_5018091817" evidence="7">
    <location>
        <begin position="32"/>
        <end position="280"/>
    </location>
</feature>
<name>A0A3P8U9X1_AMPPE</name>
<keyword evidence="3 4" id="KW-1015">Disulfide bond</keyword>
<keyword evidence="10" id="KW-1185">Reference proteome</keyword>
<feature type="disulfide bond" evidence="4">
    <location>
        <begin position="60"/>
        <end position="99"/>
    </location>
</feature>
<feature type="signal peptide" evidence="7">
    <location>
        <begin position="1"/>
        <end position="31"/>
    </location>
</feature>
<keyword evidence="2 7" id="KW-0732">Signal</keyword>
<feature type="region of interest" description="Disordered" evidence="5">
    <location>
        <begin position="260"/>
        <end position="280"/>
    </location>
</feature>
<dbReference type="InterPro" id="IPR038178">
    <property type="entry name" value="Kringle_sf"/>
</dbReference>
<dbReference type="OMA" id="HDQKVCE"/>
<feature type="transmembrane region" description="Helical" evidence="6">
    <location>
        <begin position="182"/>
        <end position="207"/>
    </location>
</feature>
<dbReference type="PROSITE" id="PS50070">
    <property type="entry name" value="KRINGLE_2"/>
    <property type="match status" value="1"/>
</dbReference>
<dbReference type="GO" id="GO:0005615">
    <property type="term" value="C:extracellular space"/>
    <property type="evidence" value="ECO:0007669"/>
    <property type="project" value="TreeGrafter"/>
</dbReference>
<dbReference type="PRINTS" id="PR00018">
    <property type="entry name" value="KRINGLE"/>
</dbReference>
<evidence type="ECO:0000256" key="2">
    <source>
        <dbReference type="ARBA" id="ARBA00022729"/>
    </source>
</evidence>
<evidence type="ECO:0000313" key="9">
    <source>
        <dbReference type="Ensembl" id="ENSAPEP00000033616.1"/>
    </source>
</evidence>
<dbReference type="GO" id="GO:0005102">
    <property type="term" value="F:signaling receptor binding"/>
    <property type="evidence" value="ECO:0007669"/>
    <property type="project" value="TreeGrafter"/>
</dbReference>
<dbReference type="STRING" id="161767.ENSAPEP00000033616"/>
<dbReference type="FunFam" id="2.40.20.10:FF:000001">
    <property type="entry name" value="Urokinase-type plasminogen activator"/>
    <property type="match status" value="1"/>
</dbReference>
<reference evidence="9" key="2">
    <citation type="submission" date="2025-08" db="UniProtKB">
        <authorList>
            <consortium name="Ensembl"/>
        </authorList>
    </citation>
    <scope>IDENTIFICATION</scope>
</reference>
<feature type="domain" description="Kringle" evidence="8">
    <location>
        <begin position="38"/>
        <end position="118"/>
    </location>
</feature>
<evidence type="ECO:0000256" key="5">
    <source>
        <dbReference type="SAM" id="MobiDB-lite"/>
    </source>
</evidence>
<dbReference type="GeneTree" id="ENSGT00390000017774"/>
<dbReference type="InterPro" id="IPR018056">
    <property type="entry name" value="Kringle_CS"/>
</dbReference>
<keyword evidence="6" id="KW-0472">Membrane</keyword>
<dbReference type="Gene3D" id="2.40.20.10">
    <property type="entry name" value="Plasminogen Kringle 4"/>
    <property type="match status" value="1"/>
</dbReference>
<dbReference type="InterPro" id="IPR000001">
    <property type="entry name" value="Kringle"/>
</dbReference>
<dbReference type="PANTHER" id="PTHR24261">
    <property type="entry name" value="PLASMINOGEN-RELATED"/>
    <property type="match status" value="1"/>
</dbReference>
<dbReference type="AlphaFoldDB" id="A0A3P8U9X1"/>